<feature type="domain" description="Fe/B12 periplasmic-binding" evidence="2">
    <location>
        <begin position="77"/>
        <end position="354"/>
    </location>
</feature>
<protein>
    <submittedName>
        <fullName evidence="3">Iron complex transport system substrate-binding protein</fullName>
    </submittedName>
</protein>
<dbReference type="EMBL" id="JAGGMV010000005">
    <property type="protein sequence ID" value="MBP2202061.1"/>
    <property type="molecule type" value="Genomic_DNA"/>
</dbReference>
<dbReference type="SUPFAM" id="SSF53807">
    <property type="entry name" value="Helical backbone' metal receptor"/>
    <property type="match status" value="1"/>
</dbReference>
<organism evidence="3 4">
    <name type="scientific">Methanococcus voltae</name>
    <dbReference type="NCBI Taxonomy" id="2188"/>
    <lineage>
        <taxon>Archaea</taxon>
        <taxon>Methanobacteriati</taxon>
        <taxon>Methanobacteriota</taxon>
        <taxon>Methanomada group</taxon>
        <taxon>Methanococci</taxon>
        <taxon>Methanococcales</taxon>
        <taxon>Methanococcaceae</taxon>
        <taxon>Methanococcus</taxon>
    </lineage>
</organism>
<dbReference type="PROSITE" id="PS51257">
    <property type="entry name" value="PROKAR_LIPOPROTEIN"/>
    <property type="match status" value="1"/>
</dbReference>
<dbReference type="Gene3D" id="3.40.50.1980">
    <property type="entry name" value="Nitrogenase molybdenum iron protein domain"/>
    <property type="match status" value="2"/>
</dbReference>
<comment type="caution">
    <text evidence="3">The sequence shown here is derived from an EMBL/GenBank/DDBJ whole genome shotgun (WGS) entry which is preliminary data.</text>
</comment>
<gene>
    <name evidence="3" type="ORF">J3E07_001502</name>
</gene>
<dbReference type="AlphaFoldDB" id="A0A8J7RJJ5"/>
<dbReference type="RefSeq" id="WP_209591578.1">
    <property type="nucleotide sequence ID" value="NZ_JAGGMV010000005.1"/>
</dbReference>
<dbReference type="PROSITE" id="PS50983">
    <property type="entry name" value="FE_B12_PBP"/>
    <property type="match status" value="1"/>
</dbReference>
<evidence type="ECO:0000256" key="1">
    <source>
        <dbReference type="SAM" id="MobiDB-lite"/>
    </source>
</evidence>
<name>A0A8J7RJJ5_METVO</name>
<dbReference type="PANTHER" id="PTHR30535:SF34">
    <property type="entry name" value="MOLYBDATE-BINDING PROTEIN MOLA"/>
    <property type="match status" value="1"/>
</dbReference>
<reference evidence="3" key="1">
    <citation type="submission" date="2021-03" db="EMBL/GenBank/DDBJ databases">
        <title>Genomic Encyclopedia of Type Strains, Phase IV (KMG-V): Genome sequencing to study the core and pangenomes of soil and plant-associated prokaryotes.</title>
        <authorList>
            <person name="Whitman W."/>
        </authorList>
    </citation>
    <scope>NUCLEOTIDE SEQUENCE</scope>
    <source>
        <strain evidence="3">C4</strain>
    </source>
</reference>
<dbReference type="Proteomes" id="UP000740329">
    <property type="component" value="Unassembled WGS sequence"/>
</dbReference>
<proteinExistence type="predicted"/>
<dbReference type="InterPro" id="IPR050902">
    <property type="entry name" value="ABC_Transporter_SBP"/>
</dbReference>
<evidence type="ECO:0000313" key="3">
    <source>
        <dbReference type="EMBL" id="MBP2202061.1"/>
    </source>
</evidence>
<dbReference type="PANTHER" id="PTHR30535">
    <property type="entry name" value="VITAMIN B12-BINDING PROTEIN"/>
    <property type="match status" value="1"/>
</dbReference>
<feature type="region of interest" description="Disordered" evidence="1">
    <location>
        <begin position="31"/>
        <end position="51"/>
    </location>
</feature>
<evidence type="ECO:0000259" key="2">
    <source>
        <dbReference type="PROSITE" id="PS50983"/>
    </source>
</evidence>
<accession>A0A8J7RJJ5</accession>
<dbReference type="InterPro" id="IPR002491">
    <property type="entry name" value="ABC_transptr_periplasmic_BD"/>
</dbReference>
<sequence length="393" mass="44217">MNKTLKKSLVTILSIFAVVTIVMSCGCTSEATESSDIKNNDENSNLDPKGLDADKNTEFITVTDMAGRTVQVPKKVDRTIGLACTLREIVYLGVKDKVIGIEEVESDEKIGMRMPYMLANPELADLSIVNKAGKTQQYYERILTANPDVIFLGNQEAEIADDMQEKLQIPVVVVHATAIGSKEQNAKYDQSLRLMGKILDKEERANEIIDKMKEYEADLMSRASKSDKNPSVYIPGRAYYGTNGLTTTDPRWPPFEYLGTNNRANNVAYGVDNVSKGVSVSEEQLINWNPEYMFIPSTAFKMVEKDLEKPEFKELSAIKNDNVYKVPPFRLYSYNKGTAIADAYYIGKILYPDQFADIDPVEKADEIYIFFNGNPVYEEMSKKNLGFEKVNIK</sequence>
<evidence type="ECO:0000313" key="4">
    <source>
        <dbReference type="Proteomes" id="UP000740329"/>
    </source>
</evidence>
<dbReference type="Pfam" id="PF01497">
    <property type="entry name" value="Peripla_BP_2"/>
    <property type="match status" value="1"/>
</dbReference>